<dbReference type="AlphaFoldDB" id="A0A9P8W1N2"/>
<keyword evidence="6" id="KW-0560">Oxidoreductase</keyword>
<dbReference type="PRINTS" id="PR00081">
    <property type="entry name" value="GDHRDH"/>
</dbReference>
<reference evidence="13 14" key="1">
    <citation type="journal article" date="2021" name="Nat. Commun.">
        <title>Genetic determinants of endophytism in the Arabidopsis root mycobiome.</title>
        <authorList>
            <person name="Mesny F."/>
            <person name="Miyauchi S."/>
            <person name="Thiergart T."/>
            <person name="Pickel B."/>
            <person name="Atanasova L."/>
            <person name="Karlsson M."/>
            <person name="Huettel B."/>
            <person name="Barry K.W."/>
            <person name="Haridas S."/>
            <person name="Chen C."/>
            <person name="Bauer D."/>
            <person name="Andreopoulos W."/>
            <person name="Pangilinan J."/>
            <person name="LaButti K."/>
            <person name="Riley R."/>
            <person name="Lipzen A."/>
            <person name="Clum A."/>
            <person name="Drula E."/>
            <person name="Henrissat B."/>
            <person name="Kohler A."/>
            <person name="Grigoriev I.V."/>
            <person name="Martin F.M."/>
            <person name="Hacquard S."/>
        </authorList>
    </citation>
    <scope>NUCLEOTIDE SEQUENCE [LARGE SCALE GENOMIC DNA]</scope>
    <source>
        <strain evidence="13 14">MPI-CAGE-CH-0241</strain>
    </source>
</reference>
<keyword evidence="7" id="KW-0443">Lipid metabolism</keyword>
<dbReference type="InterPro" id="IPR002347">
    <property type="entry name" value="SDR_fam"/>
</dbReference>
<evidence type="ECO:0000256" key="6">
    <source>
        <dbReference type="ARBA" id="ARBA00023002"/>
    </source>
</evidence>
<name>A0A9P8W1N2_9HYPO</name>
<dbReference type="Gene3D" id="3.40.50.720">
    <property type="entry name" value="NAD(P)-binding Rossmann-like Domain"/>
    <property type="match status" value="1"/>
</dbReference>
<dbReference type="SUPFAM" id="SSF51735">
    <property type="entry name" value="NAD(P)-binding Rossmann-fold domains"/>
    <property type="match status" value="1"/>
</dbReference>
<sequence length="297" mass="33146">MNSLQRLVEMSHVKKALGTLAGLALFYATYRLVTGKGTSNSYQWDWQREVVLVTGGSNGIGELVARKLAGRGIKVVALDLRPPKTPFPNNIYYYQLDVTSPKEIRRVAQSIRQDVGEPTVLINNAGVASLKTILDETDEEIRRTFDVNVIAHFFLIREFLPRMISQNHGHIITIASMASFVTLASNVDYSCSKAGALAFHEGLAQELKYKYNARNVQTSVVHPMWIRTTMFDSALKKGTLKDTLLQPNDVAKSIVALVLRGKSSQIFLPWYFSAASALRGFPTWIQECLRGLRADLL</sequence>
<evidence type="ECO:0000313" key="14">
    <source>
        <dbReference type="Proteomes" id="UP000777438"/>
    </source>
</evidence>
<keyword evidence="14" id="KW-1185">Reference proteome</keyword>
<dbReference type="CDD" id="cd05339">
    <property type="entry name" value="17beta-HSDXI-like_SDR_c"/>
    <property type="match status" value="1"/>
</dbReference>
<evidence type="ECO:0000256" key="8">
    <source>
        <dbReference type="ARBA" id="ARBA00023136"/>
    </source>
</evidence>
<dbReference type="InterPro" id="IPR036291">
    <property type="entry name" value="NAD(P)-bd_dom_sf"/>
</dbReference>
<gene>
    <name evidence="13" type="ORF">B0T10DRAFT_407421</name>
</gene>
<keyword evidence="5" id="KW-1133">Transmembrane helix</keyword>
<dbReference type="PANTHER" id="PTHR24322">
    <property type="entry name" value="PKSB"/>
    <property type="match status" value="1"/>
</dbReference>
<evidence type="ECO:0000256" key="12">
    <source>
        <dbReference type="RuleBase" id="RU000363"/>
    </source>
</evidence>
<dbReference type="Pfam" id="PF00106">
    <property type="entry name" value="adh_short"/>
    <property type="match status" value="1"/>
</dbReference>
<comment type="similarity">
    <text evidence="2 12">Belongs to the short-chain dehydrogenases/reductases (SDR) family.</text>
</comment>
<organism evidence="13 14">
    <name type="scientific">Thelonectria olida</name>
    <dbReference type="NCBI Taxonomy" id="1576542"/>
    <lineage>
        <taxon>Eukaryota</taxon>
        <taxon>Fungi</taxon>
        <taxon>Dikarya</taxon>
        <taxon>Ascomycota</taxon>
        <taxon>Pezizomycotina</taxon>
        <taxon>Sordariomycetes</taxon>
        <taxon>Hypocreomycetidae</taxon>
        <taxon>Hypocreales</taxon>
        <taxon>Nectriaceae</taxon>
        <taxon>Thelonectria</taxon>
    </lineage>
</organism>
<dbReference type="PANTHER" id="PTHR24322:SF736">
    <property type="entry name" value="RETINOL DEHYDROGENASE 10"/>
    <property type="match status" value="1"/>
</dbReference>
<evidence type="ECO:0000256" key="4">
    <source>
        <dbReference type="ARBA" id="ARBA00022857"/>
    </source>
</evidence>
<dbReference type="EMBL" id="JAGPYM010000015">
    <property type="protein sequence ID" value="KAH6886778.1"/>
    <property type="molecule type" value="Genomic_DNA"/>
</dbReference>
<comment type="caution">
    <text evidence="13">The sequence shown here is derived from an EMBL/GenBank/DDBJ whole genome shotgun (WGS) entry which is preliminary data.</text>
</comment>
<evidence type="ECO:0000256" key="5">
    <source>
        <dbReference type="ARBA" id="ARBA00022989"/>
    </source>
</evidence>
<evidence type="ECO:0000313" key="13">
    <source>
        <dbReference type="EMBL" id="KAH6886778.1"/>
    </source>
</evidence>
<evidence type="ECO:0000256" key="10">
    <source>
        <dbReference type="ARBA" id="ARBA00068717"/>
    </source>
</evidence>
<evidence type="ECO:0000256" key="9">
    <source>
        <dbReference type="ARBA" id="ARBA00059620"/>
    </source>
</evidence>
<comment type="function">
    <text evidence="9">Catalyzes the reduction of all-trans-retinal to all-trans-retinol in the presence of NADPH.</text>
</comment>
<evidence type="ECO:0000256" key="7">
    <source>
        <dbReference type="ARBA" id="ARBA00023098"/>
    </source>
</evidence>
<evidence type="ECO:0000256" key="2">
    <source>
        <dbReference type="ARBA" id="ARBA00006484"/>
    </source>
</evidence>
<dbReference type="GO" id="GO:0016020">
    <property type="term" value="C:membrane"/>
    <property type="evidence" value="ECO:0007669"/>
    <property type="project" value="UniProtKB-SubCell"/>
</dbReference>
<keyword evidence="3" id="KW-0812">Transmembrane</keyword>
<dbReference type="OrthoDB" id="10253736at2759"/>
<evidence type="ECO:0000256" key="3">
    <source>
        <dbReference type="ARBA" id="ARBA00022692"/>
    </source>
</evidence>
<dbReference type="FunFam" id="3.40.50.720:FF:000131">
    <property type="entry name" value="Short-chain dehydrogenase/reductase 3"/>
    <property type="match status" value="1"/>
</dbReference>
<accession>A0A9P8W1N2</accession>
<evidence type="ECO:0000256" key="1">
    <source>
        <dbReference type="ARBA" id="ARBA00004141"/>
    </source>
</evidence>
<dbReference type="Proteomes" id="UP000777438">
    <property type="component" value="Unassembled WGS sequence"/>
</dbReference>
<comment type="subcellular location">
    <subcellularLocation>
        <location evidence="1">Membrane</location>
        <topology evidence="1">Multi-pass membrane protein</topology>
    </subcellularLocation>
</comment>
<protein>
    <recommendedName>
        <fullName evidence="10">Short-chain dehydrogenase/reductase 3</fullName>
    </recommendedName>
    <alternativeName>
        <fullName evidence="11">Retinal short-chain dehydrogenase/reductase 1</fullName>
    </alternativeName>
</protein>
<keyword evidence="4" id="KW-0521">NADP</keyword>
<dbReference type="PRINTS" id="PR00080">
    <property type="entry name" value="SDRFAMILY"/>
</dbReference>
<dbReference type="PROSITE" id="PS00061">
    <property type="entry name" value="ADH_SHORT"/>
    <property type="match status" value="1"/>
</dbReference>
<dbReference type="GO" id="GO:0052650">
    <property type="term" value="F:all-trans-retinol dehydrogenase (NADP+) activity"/>
    <property type="evidence" value="ECO:0007669"/>
    <property type="project" value="UniProtKB-ARBA"/>
</dbReference>
<evidence type="ECO:0000256" key="11">
    <source>
        <dbReference type="ARBA" id="ARBA00082544"/>
    </source>
</evidence>
<dbReference type="InterPro" id="IPR020904">
    <property type="entry name" value="Sc_DH/Rdtase_CS"/>
</dbReference>
<keyword evidence="8" id="KW-0472">Membrane</keyword>
<proteinExistence type="inferred from homology"/>